<dbReference type="PANTHER" id="PTHR47357:SF1">
    <property type="entry name" value="SPINDLE POLE BODY COMPONENT 110"/>
    <property type="match status" value="1"/>
</dbReference>
<feature type="transmembrane region" description="Helical" evidence="3">
    <location>
        <begin position="467"/>
        <end position="487"/>
    </location>
</feature>
<name>Q53MM0_ORYSJ</name>
<gene>
    <name evidence="4" type="ordered locus">LOC_Os11g07940</name>
</gene>
<dbReference type="EMBL" id="AC135794">
    <property type="protein sequence ID" value="AAX96189.1"/>
    <property type="molecule type" value="Genomic_DNA"/>
</dbReference>
<dbReference type="Proteomes" id="UP000000763">
    <property type="component" value="Chromosome 11"/>
</dbReference>
<keyword evidence="1" id="KW-0175">Coiled coil</keyword>
<protein>
    <submittedName>
        <fullName evidence="4">Expressed protein</fullName>
    </submittedName>
</protein>
<feature type="coiled-coil region" evidence="1">
    <location>
        <begin position="220"/>
        <end position="282"/>
    </location>
</feature>
<evidence type="ECO:0000256" key="1">
    <source>
        <dbReference type="SAM" id="Coils"/>
    </source>
</evidence>
<reference evidence="5" key="2">
    <citation type="journal article" date="2008" name="Nucleic Acids Res.">
        <title>The rice annotation project database (RAP-DB): 2008 update.</title>
        <authorList>
            <consortium name="The rice annotation project (RAP)"/>
        </authorList>
    </citation>
    <scope>GENOME REANNOTATION</scope>
    <source>
        <strain evidence="5">cv. Nipponbare</strain>
    </source>
</reference>
<dbReference type="Gene3D" id="1.20.5.340">
    <property type="match status" value="1"/>
</dbReference>
<evidence type="ECO:0000313" key="5">
    <source>
        <dbReference type="Proteomes" id="UP000000763"/>
    </source>
</evidence>
<feature type="coiled-coil region" evidence="1">
    <location>
        <begin position="100"/>
        <end position="169"/>
    </location>
</feature>
<accession>Q53MM0</accession>
<proteinExistence type="predicted"/>
<evidence type="ECO:0000256" key="2">
    <source>
        <dbReference type="SAM" id="MobiDB-lite"/>
    </source>
</evidence>
<keyword evidence="3" id="KW-0812">Transmembrane</keyword>
<sequence>MPALQPPPASSPGRERERGDAAASSAGGRRRSRSPPWSPRARSPSLSRSPPSSSSSSSEDERENCETQTETAWMELGFSNSGPRGVTEITYLLRSHELKISELESKEQIYCNSLVQLEERIASLEYYKEKLLTRLSWTEEANSTLRSDNSKLKNLAYSLKERVDELEKDNFMLGLKMNEFAQEMERFQMQVGSTNTQMQDNLDDMAKAFESKERHVTFTQQKLADSINHHEERITTLEQDISQCTQHVQSLQVKVKSNTSQLETNNNDHHSLENRIQVLESTERQNASRLVKMEESIIHQHERTIGVEQDLSANITQHGQQIQTLQNKSFTAPPPGAAAPDLDPAPVGGGVPPPPAVAAATPDMAMSSRAGGTPQKHDHPPTRCRSQAKVQLQTNNNEAHLLENRIQVLESAERQNASRLVKMEDSIIHQHERIIGVEQDMSANITQHGQQVQTLQNKENDVLMKSFQSLLTCMVPFIVAFLLSMLSSQSDFGEYEKDLVIQVSLVCGLPGVMAMVFAHLASGPFWTSIVASLTLYFVIYSITLVYYAFIRLLPWSPWTRLQFYATVILLAIFLIVVLTMLIVWGSFVKKPKFTRWIASYFSCCPGPE</sequence>
<evidence type="ECO:0000256" key="3">
    <source>
        <dbReference type="SAM" id="Phobius"/>
    </source>
</evidence>
<reference evidence="5" key="1">
    <citation type="journal article" date="2005" name="Nature">
        <title>The map-based sequence of the rice genome.</title>
        <authorList>
            <consortium name="International rice genome sequencing project (IRGSP)"/>
            <person name="Matsumoto T."/>
            <person name="Wu J."/>
            <person name="Kanamori H."/>
            <person name="Katayose Y."/>
            <person name="Fujisawa M."/>
            <person name="Namiki N."/>
            <person name="Mizuno H."/>
            <person name="Yamamoto K."/>
            <person name="Antonio B.A."/>
            <person name="Baba T."/>
            <person name="Sakata K."/>
            <person name="Nagamura Y."/>
            <person name="Aoki H."/>
            <person name="Arikawa K."/>
            <person name="Arita K."/>
            <person name="Bito T."/>
            <person name="Chiden Y."/>
            <person name="Fujitsuka N."/>
            <person name="Fukunaka R."/>
            <person name="Hamada M."/>
            <person name="Harada C."/>
            <person name="Hayashi A."/>
            <person name="Hijishita S."/>
            <person name="Honda M."/>
            <person name="Hosokawa S."/>
            <person name="Ichikawa Y."/>
            <person name="Idonuma A."/>
            <person name="Iijima M."/>
            <person name="Ikeda M."/>
            <person name="Ikeno M."/>
            <person name="Ito K."/>
            <person name="Ito S."/>
            <person name="Ito T."/>
            <person name="Ito Y."/>
            <person name="Ito Y."/>
            <person name="Iwabuchi A."/>
            <person name="Kamiya K."/>
            <person name="Karasawa W."/>
            <person name="Kurita K."/>
            <person name="Katagiri S."/>
            <person name="Kikuta A."/>
            <person name="Kobayashi H."/>
            <person name="Kobayashi N."/>
            <person name="Machita K."/>
            <person name="Maehara T."/>
            <person name="Masukawa M."/>
            <person name="Mizubayashi T."/>
            <person name="Mukai Y."/>
            <person name="Nagasaki H."/>
            <person name="Nagata Y."/>
            <person name="Naito S."/>
            <person name="Nakashima M."/>
            <person name="Nakama Y."/>
            <person name="Nakamichi Y."/>
            <person name="Nakamura M."/>
            <person name="Meguro A."/>
            <person name="Negishi M."/>
            <person name="Ohta I."/>
            <person name="Ohta T."/>
            <person name="Okamoto M."/>
            <person name="Ono N."/>
            <person name="Saji S."/>
            <person name="Sakaguchi M."/>
            <person name="Sakai K."/>
            <person name="Shibata M."/>
            <person name="Shimokawa T."/>
            <person name="Song J."/>
            <person name="Takazaki Y."/>
            <person name="Terasawa K."/>
            <person name="Tsugane M."/>
            <person name="Tsuji K."/>
            <person name="Ueda S."/>
            <person name="Waki K."/>
            <person name="Yamagata H."/>
            <person name="Yamamoto M."/>
            <person name="Yamamoto S."/>
            <person name="Yamane H."/>
            <person name="Yoshiki S."/>
            <person name="Yoshihara R."/>
            <person name="Yukawa K."/>
            <person name="Zhong H."/>
            <person name="Yano M."/>
            <person name="Yuan Q."/>
            <person name="Ouyang S."/>
            <person name="Liu J."/>
            <person name="Jones K.M."/>
            <person name="Gansberger K."/>
            <person name="Moffat K."/>
            <person name="Hill J."/>
            <person name="Bera J."/>
            <person name="Fadrosh D."/>
            <person name="Jin S."/>
            <person name="Johri S."/>
            <person name="Kim M."/>
            <person name="Overton L."/>
            <person name="Reardon M."/>
            <person name="Tsitrin T."/>
            <person name="Vuong H."/>
            <person name="Weaver B."/>
            <person name="Ciecko A."/>
            <person name="Tallon L."/>
            <person name="Jackson J."/>
            <person name="Pai G."/>
            <person name="Aken S.V."/>
            <person name="Utterback T."/>
            <person name="Reidmuller S."/>
            <person name="Feldblyum T."/>
            <person name="Hsiao J."/>
            <person name="Zismann V."/>
            <person name="Iobst S."/>
            <person name="de Vazeille A.R."/>
            <person name="Buell C.R."/>
            <person name="Ying K."/>
            <person name="Li Y."/>
            <person name="Lu T."/>
            <person name="Huang Y."/>
            <person name="Zhao Q."/>
            <person name="Feng Q."/>
            <person name="Zhang L."/>
            <person name="Zhu J."/>
            <person name="Weng Q."/>
            <person name="Mu J."/>
            <person name="Lu Y."/>
            <person name="Fan D."/>
            <person name="Liu Y."/>
            <person name="Guan J."/>
            <person name="Zhang Y."/>
            <person name="Yu S."/>
            <person name="Liu X."/>
            <person name="Zhang Y."/>
            <person name="Hong G."/>
            <person name="Han B."/>
            <person name="Choisne N."/>
            <person name="Demange N."/>
            <person name="Orjeda G."/>
            <person name="Samain S."/>
            <person name="Cattolico L."/>
            <person name="Pelletier E."/>
            <person name="Couloux A."/>
            <person name="Segurens B."/>
            <person name="Wincker P."/>
            <person name="D'Hont A."/>
            <person name="Scarpelli C."/>
            <person name="Weissenbach J."/>
            <person name="Salanoubat M."/>
            <person name="Quetier F."/>
            <person name="Yu Y."/>
            <person name="Kim H.R."/>
            <person name="Rambo T."/>
            <person name="Currie J."/>
            <person name="Collura K."/>
            <person name="Luo M."/>
            <person name="Yang T."/>
            <person name="Ammiraju J.S.S."/>
            <person name="Engler F."/>
            <person name="Soderlund C."/>
            <person name="Wing R.A."/>
            <person name="Palmer L.E."/>
            <person name="de la Bastide M."/>
            <person name="Spiegel L."/>
            <person name="Nascimento L."/>
            <person name="Zutavern T."/>
            <person name="O'Shaughnessy A."/>
            <person name="Dike S."/>
            <person name="Dedhia N."/>
            <person name="Preston R."/>
            <person name="Balija V."/>
            <person name="McCombie W.R."/>
            <person name="Chow T."/>
            <person name="Chen H."/>
            <person name="Chung M."/>
            <person name="Chen C."/>
            <person name="Shaw J."/>
            <person name="Wu H."/>
            <person name="Hsiao K."/>
            <person name="Chao Y."/>
            <person name="Chu M."/>
            <person name="Cheng C."/>
            <person name="Hour A."/>
            <person name="Lee P."/>
            <person name="Lin S."/>
            <person name="Lin Y."/>
            <person name="Liou J."/>
            <person name="Liu S."/>
            <person name="Hsing Y."/>
            <person name="Raghuvanshi S."/>
            <person name="Mohanty A."/>
            <person name="Bharti A.K."/>
            <person name="Gaur A."/>
            <person name="Gupta V."/>
            <person name="Kumar D."/>
            <person name="Ravi V."/>
            <person name="Vij S."/>
            <person name="Kapur A."/>
            <person name="Khurana P."/>
            <person name="Khurana P."/>
            <person name="Khurana J.P."/>
            <person name="Tyagi A.K."/>
            <person name="Gaikwad K."/>
            <person name="Singh A."/>
            <person name="Dalal V."/>
            <person name="Srivastava S."/>
            <person name="Dixit A."/>
            <person name="Pal A.K."/>
            <person name="Ghazi I.A."/>
            <person name="Yadav M."/>
            <person name="Pandit A."/>
            <person name="Bhargava A."/>
            <person name="Sureshbabu K."/>
            <person name="Batra K."/>
            <person name="Sharma T.R."/>
            <person name="Mohapatra T."/>
            <person name="Singh N.K."/>
            <person name="Messing J."/>
            <person name="Nelson A.B."/>
            <person name="Fuks G."/>
            <person name="Kavchok S."/>
            <person name="Keizer G."/>
            <person name="Linton E."/>
            <person name="Llaca V."/>
            <person name="Song R."/>
            <person name="Tanyolac B."/>
            <person name="Young S."/>
            <person name="Ho-Il K."/>
            <person name="Hahn J.H."/>
            <person name="Sangsakoo G."/>
            <person name="Vanavichit A."/>
            <person name="de Mattos Luiz.A.T."/>
            <person name="Zimmer P.D."/>
            <person name="Malone G."/>
            <person name="Dellagostin O."/>
            <person name="de Oliveira A.C."/>
            <person name="Bevan M."/>
            <person name="Bancroft I."/>
            <person name="Minx P."/>
            <person name="Cordum H."/>
            <person name="Wilson R."/>
            <person name="Cheng Z."/>
            <person name="Jin W."/>
            <person name="Jiang J."/>
            <person name="Leong S.A."/>
            <person name="Iwama H."/>
            <person name="Gojobori T."/>
            <person name="Itoh T."/>
            <person name="Niimura Y."/>
            <person name="Fujii Y."/>
            <person name="Habara T."/>
            <person name="Sakai H."/>
            <person name="Sato Y."/>
            <person name="Wilson G."/>
            <person name="Kumar K."/>
            <person name="McCouch S."/>
            <person name="Juretic N."/>
            <person name="Hoen D."/>
            <person name="Wright S."/>
            <person name="Bruskiewich R."/>
            <person name="Bureau T."/>
            <person name="Miyao A."/>
            <person name="Hirochika H."/>
            <person name="Nishikawa T."/>
            <person name="Kadowaki K."/>
            <person name="Sugiura M."/>
            <person name="Burr B."/>
            <person name="Sasaki T."/>
        </authorList>
    </citation>
    <scope>NUCLEOTIDE SEQUENCE [LARGE SCALE GENOMIC DNA]</scope>
    <source>
        <strain evidence="5">cv. Nipponbare</strain>
    </source>
</reference>
<feature type="transmembrane region" description="Helical" evidence="3">
    <location>
        <begin position="561"/>
        <end position="587"/>
    </location>
</feature>
<feature type="compositionally biased region" description="Low complexity" evidence="2">
    <location>
        <begin position="39"/>
        <end position="57"/>
    </location>
</feature>
<evidence type="ECO:0000313" key="4">
    <source>
        <dbReference type="EMBL" id="AAX96189.1"/>
    </source>
</evidence>
<feature type="transmembrane region" description="Helical" evidence="3">
    <location>
        <begin position="526"/>
        <end position="549"/>
    </location>
</feature>
<keyword evidence="3" id="KW-1133">Transmembrane helix</keyword>
<feature type="compositionally biased region" description="Pro residues" evidence="2">
    <location>
        <begin position="1"/>
        <end position="10"/>
    </location>
</feature>
<organism evidence="4 5">
    <name type="scientific">Oryza sativa subsp. japonica</name>
    <name type="common">Rice</name>
    <dbReference type="NCBI Taxonomy" id="39947"/>
    <lineage>
        <taxon>Eukaryota</taxon>
        <taxon>Viridiplantae</taxon>
        <taxon>Streptophyta</taxon>
        <taxon>Embryophyta</taxon>
        <taxon>Tracheophyta</taxon>
        <taxon>Spermatophyta</taxon>
        <taxon>Magnoliopsida</taxon>
        <taxon>Liliopsida</taxon>
        <taxon>Poales</taxon>
        <taxon>Poaceae</taxon>
        <taxon>BOP clade</taxon>
        <taxon>Oryzoideae</taxon>
        <taxon>Oryzeae</taxon>
        <taxon>Oryzinae</taxon>
        <taxon>Oryza</taxon>
        <taxon>Oryza sativa</taxon>
    </lineage>
</organism>
<feature type="region of interest" description="Disordered" evidence="2">
    <location>
        <begin position="1"/>
        <end position="68"/>
    </location>
</feature>
<dbReference type="AlphaFoldDB" id="Q53MM0"/>
<feature type="transmembrane region" description="Helical" evidence="3">
    <location>
        <begin position="499"/>
        <end position="520"/>
    </location>
</feature>
<dbReference type="PANTHER" id="PTHR47357">
    <property type="entry name" value="COP1-INTERACTIVE PROTEIN 1"/>
    <property type="match status" value="1"/>
</dbReference>
<feature type="region of interest" description="Disordered" evidence="2">
    <location>
        <begin position="328"/>
        <end position="383"/>
    </location>
</feature>
<keyword evidence="3" id="KW-0472">Membrane</keyword>